<geneLocation type="plasmid" evidence="1 2">
    <name>pVir</name>
</geneLocation>
<dbReference type="RefSeq" id="WP_011799395.1">
    <property type="nucleotide sequence ID" value="NC_008770.1"/>
</dbReference>
<keyword evidence="1" id="KW-0614">Plasmid</keyword>
<protein>
    <submittedName>
        <fullName evidence="1">Uncharacterized protein</fullName>
    </submittedName>
</protein>
<dbReference type="AlphaFoldDB" id="A0A0H3PGA2"/>
<dbReference type="EMBL" id="CP000550">
    <property type="protein sequence ID" value="EAQ71756.1"/>
    <property type="molecule type" value="Genomic_DNA"/>
</dbReference>
<name>A0A0H3PGA2_CAMJJ</name>
<dbReference type="Proteomes" id="UP000000646">
    <property type="component" value="Plasmid pVir"/>
</dbReference>
<dbReference type="HOGENOM" id="CLU_2697695_0_0_7"/>
<accession>A0A0H3PGA2</accession>
<reference evidence="2" key="1">
    <citation type="submission" date="2007-01" db="EMBL/GenBank/DDBJ databases">
        <authorList>
            <person name="Fouts D.E."/>
            <person name="Nelson K.E."/>
        </authorList>
    </citation>
    <scope>NUCLEOTIDE SEQUENCE [LARGE SCALE GENOMIC DNA]</scope>
    <source>
        <strain evidence="2">81-176</strain>
        <plasmid evidence="2">Plasmid pVir</plasmid>
    </source>
</reference>
<dbReference type="KEGG" id="cjj:CJJ81176_pVir0037"/>
<sequence length="73" mass="9006">MNKVLAKRLAKKAREKELFLLFKEFMREVEELEFFVFRKIKNSKEFKEYILKLEDKKSPKLFSDESLKVRLIY</sequence>
<evidence type="ECO:0000313" key="1">
    <source>
        <dbReference type="EMBL" id="EAQ71756.1"/>
    </source>
</evidence>
<proteinExistence type="predicted"/>
<gene>
    <name evidence="1" type="ordered locus">CJJ81176_pVir0037</name>
</gene>
<organism evidence="1 2">
    <name type="scientific">Campylobacter jejuni subsp. jejuni serotype O:23/36 (strain 81-176)</name>
    <dbReference type="NCBI Taxonomy" id="354242"/>
    <lineage>
        <taxon>Bacteria</taxon>
        <taxon>Pseudomonadati</taxon>
        <taxon>Campylobacterota</taxon>
        <taxon>Epsilonproteobacteria</taxon>
        <taxon>Campylobacterales</taxon>
        <taxon>Campylobacteraceae</taxon>
        <taxon>Campylobacter</taxon>
    </lineage>
</organism>
<evidence type="ECO:0000313" key="2">
    <source>
        <dbReference type="Proteomes" id="UP000000646"/>
    </source>
</evidence>